<dbReference type="Pfam" id="PF08239">
    <property type="entry name" value="SH3_3"/>
    <property type="match status" value="1"/>
</dbReference>
<gene>
    <name evidence="2" type="ORF">CLV60_103221</name>
</gene>
<keyword evidence="3" id="KW-1185">Reference proteome</keyword>
<evidence type="ECO:0000259" key="1">
    <source>
        <dbReference type="Pfam" id="PF08239"/>
    </source>
</evidence>
<reference evidence="2 3" key="1">
    <citation type="submission" date="2018-03" db="EMBL/GenBank/DDBJ databases">
        <title>Genomic Encyclopedia of Archaeal and Bacterial Type Strains, Phase II (KMG-II): from individual species to whole genera.</title>
        <authorList>
            <person name="Goeker M."/>
        </authorList>
    </citation>
    <scope>NUCLEOTIDE SEQUENCE [LARGE SCALE GENOMIC DNA]</scope>
    <source>
        <strain evidence="2 3">DSM 29057</strain>
    </source>
</reference>
<dbReference type="CDD" id="cd20736">
    <property type="entry name" value="PoNe_Nuclease"/>
    <property type="match status" value="1"/>
</dbReference>
<dbReference type="Proteomes" id="UP000241964">
    <property type="component" value="Unassembled WGS sequence"/>
</dbReference>
<dbReference type="RefSeq" id="WP_106594699.1">
    <property type="nucleotide sequence ID" value="NZ_PYAS01000003.1"/>
</dbReference>
<dbReference type="EMBL" id="PYAS01000003">
    <property type="protein sequence ID" value="PSL31355.1"/>
    <property type="molecule type" value="Genomic_DNA"/>
</dbReference>
<dbReference type="Gene3D" id="2.30.30.40">
    <property type="entry name" value="SH3 Domains"/>
    <property type="match status" value="1"/>
</dbReference>
<dbReference type="OrthoDB" id="894429at2"/>
<protein>
    <submittedName>
        <fullName evidence="2">SH3 domain-containing protein</fullName>
    </submittedName>
</protein>
<organism evidence="2 3">
    <name type="scientific">Dyadobacter jiangsuensis</name>
    <dbReference type="NCBI Taxonomy" id="1591085"/>
    <lineage>
        <taxon>Bacteria</taxon>
        <taxon>Pseudomonadati</taxon>
        <taxon>Bacteroidota</taxon>
        <taxon>Cytophagia</taxon>
        <taxon>Cytophagales</taxon>
        <taxon>Spirosomataceae</taxon>
        <taxon>Dyadobacter</taxon>
    </lineage>
</organism>
<proteinExistence type="predicted"/>
<evidence type="ECO:0000313" key="3">
    <source>
        <dbReference type="Proteomes" id="UP000241964"/>
    </source>
</evidence>
<name>A0A2P8GBT3_9BACT</name>
<comment type="caution">
    <text evidence="2">The sequence shown here is derived from an EMBL/GenBank/DDBJ whole genome shotgun (WGS) entry which is preliminary data.</text>
</comment>
<accession>A0A2P8GBT3</accession>
<sequence>MQSPFIDFVPETGSETGNEYESIDQMLAGAPIADFWLTDDEDLQSESSEAIIVDEEQDWDLQNLYSGEALLDEEVNLPKAIEWNDRYAAELRWSYFEIEINVLLGYPNSSPTQENFAYAVAEWQSGNDLHPADGMLGPSTWTAMLKTIIRQASFSGVNFKTAVVANEKLAKILGWEKFELEILKVLGFHNESPNQELFAKAVALWQPKLGFKGNMIDGRLGEKTWAAIRTFVLAEAEKSKKANAPAETAVNYTAYVKGNPGIYLHDKPSTAHKRNDVVYPHGERVTVIGFSTIASEQDWVKILTQKGQSGWIQKYYLATPDTSKAPESVTIKTPPGAYLVKKNDALDTLVKRFYPNYEIEIGNDRRTIIHAFSILNADGDALDYQGQSTTWWRNHVLDRDMAETRTIYETIRLKENRFIYFPNETYIKMLRDSRIVGVRPDWKNAAIVVGKSIVGFLEGIADGFIDSAIDTVKGLWDFIKSIFTGALFEQLYDLYKEFSELSLADAASAVWQVIKDIVGEKVDEIRSDLNAIDPRKKLYSIGKLVGWILFEVVIFILTSGASVPARFAAKFRKIEELLSKSAALMKIRKMVSAPALKKAINGFSKAQDYYAYIELSHAVFGTIDSIKEVSAAGMELIVPAADQEIDYEFEDWVEAEDVDLGLKTGGEAEELVREMLINDGMDLGGGVKVQMDHVIPGQYNGSGHGIDLIGFSVSGDRVRIYVIEVKGGRSPKLGMTLSGPQMSAQWIGNAIDKAFENDTLKKALIENFKFYKDVRTMADIKRLLLTRAERRLIVSKSIDPKVLESFRKALKNHRLRKVKLIVKETAELLDNLTGNAPAWAEEDEAGRRKPKLSLTHAGKTYSVLDPVTNKKCTTTNTSQITKAGIPFADIRAKLAQTVDLNAIREMLDAYNTSNAARAFDIITSATVADAVFTEAVHQFQIANYLAEVDQDGILGPSTFETLGFFEHKLKYPLNSAGFYGQGQLNRAVIKSRIGPLTNNEFSAANWFQYIVKPAWLGVKLTDGVHLLLYRKMKEAEQWLLNQTAYKGLTPAALGKALGFTADTRYSGARLSKEKEALHGFGLAIDIHAYANPWIGAGWIQYDKELLKERVRMIQALRNAAGNQSLPGANIFEYLHSIAQAHGDDTRAVHRQLKTHSDEFIDYLRRNASELAYWRASATFSGKVALNGFLNLHTDLVYALRQVAGLAWGATDFGPRASGDIMHFDLRTIGIGQVICENIGGYVPVSGHPTITHEYVESEQYDIPVNEMRHREAMDEATFYGMESEYAQTEDYESDGPESEDLYGDIENQVRDISKAIAQNRRYADSLGWGTHYDAINALLLPLTGNSNVSLGEEAFAEAVSQWQLQQGFSESGADGIIGPLTWARMKAALGITDAPAQPTQPATPGSIFDTNRQHAQKILDIVAEGFVQTNRQFGSKDQLERIASGTQVHQVNPKTSVVKVLLVIAHICECAKAANFRDIVIGSFIRQPSNGKCTGHCVGRCIDINFRGGSFESGGAVDMVVNILTYLTTLPAAYKKGLGFGLPLQSDFFGRKNLKKFSSVSSTLLIDPRLSSLVPQLGYVFPDNDNHLHIQVG</sequence>
<feature type="domain" description="SH3b" evidence="1">
    <location>
        <begin position="261"/>
        <end position="317"/>
    </location>
</feature>
<dbReference type="InterPro" id="IPR003646">
    <property type="entry name" value="SH3-like_bac-type"/>
</dbReference>
<evidence type="ECO:0000313" key="2">
    <source>
        <dbReference type="EMBL" id="PSL31355.1"/>
    </source>
</evidence>